<dbReference type="PANTHER" id="PTHR43685">
    <property type="entry name" value="GLYCOSYLTRANSFERASE"/>
    <property type="match status" value="1"/>
</dbReference>
<comment type="caution">
    <text evidence="2">The sequence shown here is derived from an EMBL/GenBank/DDBJ whole genome shotgun (WGS) entry which is preliminary data.</text>
</comment>
<keyword evidence="2" id="KW-0808">Transferase</keyword>
<evidence type="ECO:0000313" key="3">
    <source>
        <dbReference type="Proteomes" id="UP000373149"/>
    </source>
</evidence>
<proteinExistence type="predicted"/>
<keyword evidence="3" id="KW-1185">Reference proteome</keyword>
<dbReference type="InterPro" id="IPR029044">
    <property type="entry name" value="Nucleotide-diphossugar_trans"/>
</dbReference>
<dbReference type="CDD" id="cd00761">
    <property type="entry name" value="Glyco_tranf_GTA_type"/>
    <property type="match status" value="1"/>
</dbReference>
<dbReference type="Pfam" id="PF00535">
    <property type="entry name" value="Glycos_transf_2"/>
    <property type="match status" value="1"/>
</dbReference>
<reference evidence="2 3" key="1">
    <citation type="submission" date="2019-09" db="EMBL/GenBank/DDBJ databases">
        <authorList>
            <person name="Duangmal K."/>
            <person name="Teo W.F.A."/>
            <person name="Lipun K."/>
        </authorList>
    </citation>
    <scope>NUCLEOTIDE SEQUENCE [LARGE SCALE GENOMIC DNA]</scope>
    <source>
        <strain evidence="2 3">K1PN6</strain>
    </source>
</reference>
<dbReference type="PANTHER" id="PTHR43685:SF2">
    <property type="entry name" value="GLYCOSYLTRANSFERASE 2-LIKE DOMAIN-CONTAINING PROTEIN"/>
    <property type="match status" value="1"/>
</dbReference>
<dbReference type="Gene3D" id="3.90.550.10">
    <property type="entry name" value="Spore Coat Polysaccharide Biosynthesis Protein SpsA, Chain A"/>
    <property type="match status" value="1"/>
</dbReference>
<dbReference type="GO" id="GO:0016740">
    <property type="term" value="F:transferase activity"/>
    <property type="evidence" value="ECO:0007669"/>
    <property type="project" value="UniProtKB-KW"/>
</dbReference>
<dbReference type="SUPFAM" id="SSF53448">
    <property type="entry name" value="Nucleotide-diphospho-sugar transferases"/>
    <property type="match status" value="1"/>
</dbReference>
<dbReference type="InterPro" id="IPR001173">
    <property type="entry name" value="Glyco_trans_2-like"/>
</dbReference>
<evidence type="ECO:0000259" key="1">
    <source>
        <dbReference type="Pfam" id="PF00535"/>
    </source>
</evidence>
<dbReference type="AlphaFoldDB" id="A0A5N8WRD3"/>
<evidence type="ECO:0000313" key="2">
    <source>
        <dbReference type="EMBL" id="MPY49819.1"/>
    </source>
</evidence>
<gene>
    <name evidence="2" type="ORF">FPZ41_15095</name>
</gene>
<accession>A0A5N8WRD3</accession>
<dbReference type="EMBL" id="VMNX01000046">
    <property type="protein sequence ID" value="MPY49819.1"/>
    <property type="molecule type" value="Genomic_DNA"/>
</dbReference>
<protein>
    <submittedName>
        <fullName evidence="2">Glycosyltransferase family 2 protein</fullName>
    </submittedName>
</protein>
<name>A0A5N8WRD3_9ACTN</name>
<dbReference type="InterPro" id="IPR050834">
    <property type="entry name" value="Glycosyltransf_2"/>
</dbReference>
<organism evidence="2 3">
    <name type="scientific">Streptomyces acidicola</name>
    <dbReference type="NCBI Taxonomy" id="2596892"/>
    <lineage>
        <taxon>Bacteria</taxon>
        <taxon>Bacillati</taxon>
        <taxon>Actinomycetota</taxon>
        <taxon>Actinomycetes</taxon>
        <taxon>Kitasatosporales</taxon>
        <taxon>Streptomycetaceae</taxon>
        <taxon>Streptomyces</taxon>
    </lineage>
</organism>
<feature type="domain" description="Glycosyltransferase 2-like" evidence="1">
    <location>
        <begin position="10"/>
        <end position="120"/>
    </location>
</feature>
<dbReference type="RefSeq" id="WP_152862889.1">
    <property type="nucleotide sequence ID" value="NZ_VMNX01000046.1"/>
</dbReference>
<sequence>MSPRRAPTVSVIIPNHNYARTLRHCLQAVVEQTYPHIEIVVVDDGSTDESPQIAGEFPVRLVRTANGGVSAARNTGVRHSTGDILFFLDSDIALRPDAVRIAVDVLEADPGVGFVCGIYDSVPLIDDGPVERYKVLHGHYWRRRTAGSVKAAYFSIGAMPRSAYHRAGPLDESLRDTEDVEYGARLAAVSTVLLDPRIVGRHDDDDRLGTLLRKQYRRSVPLVALFTDRGRDRPQLSDTAYRPTAVAGTSLALAGLVALPLWPVAGAAAVVAGLGAFAVEERKLLRFLGSAAGPRALPLMAGLHALVTAATGVAALEGAARWALSPAFRHRYRGAPRPVGSTASPGTTGHA</sequence>
<dbReference type="Proteomes" id="UP000373149">
    <property type="component" value="Unassembled WGS sequence"/>
</dbReference>